<evidence type="ECO:0000313" key="3">
    <source>
        <dbReference type="Proteomes" id="UP000297299"/>
    </source>
</evidence>
<name>A0A4Y8CQH4_9HELO</name>
<dbReference type="OrthoDB" id="10650675at2759"/>
<feature type="compositionally biased region" description="Basic and acidic residues" evidence="1">
    <location>
        <begin position="178"/>
        <end position="188"/>
    </location>
</feature>
<reference evidence="2 3" key="1">
    <citation type="submission" date="2017-11" db="EMBL/GenBank/DDBJ databases">
        <title>Comparative genomics of Botrytis spp.</title>
        <authorList>
            <person name="Valero-Jimenez C.A."/>
            <person name="Tapia P."/>
            <person name="Veloso J."/>
            <person name="Silva-Moreno E."/>
            <person name="Staats M."/>
            <person name="Valdes J.H."/>
            <person name="Van Kan J.A.L."/>
        </authorList>
    </citation>
    <scope>NUCLEOTIDE SEQUENCE [LARGE SCALE GENOMIC DNA]</scope>
    <source>
        <strain evidence="2 3">MUCL2830</strain>
    </source>
</reference>
<feature type="compositionally biased region" description="Basic and acidic residues" evidence="1">
    <location>
        <begin position="222"/>
        <end position="249"/>
    </location>
</feature>
<feature type="compositionally biased region" description="Basic and acidic residues" evidence="1">
    <location>
        <begin position="113"/>
        <end position="124"/>
    </location>
</feature>
<accession>A0A4Y8CQH4</accession>
<dbReference type="EMBL" id="PHWZ01000459">
    <property type="protein sequence ID" value="TEY39388.1"/>
    <property type="molecule type" value="Genomic_DNA"/>
</dbReference>
<organism evidence="2 3">
    <name type="scientific">Botryotinia calthae</name>
    <dbReference type="NCBI Taxonomy" id="38488"/>
    <lineage>
        <taxon>Eukaryota</taxon>
        <taxon>Fungi</taxon>
        <taxon>Dikarya</taxon>
        <taxon>Ascomycota</taxon>
        <taxon>Pezizomycotina</taxon>
        <taxon>Leotiomycetes</taxon>
        <taxon>Helotiales</taxon>
        <taxon>Sclerotiniaceae</taxon>
        <taxon>Botryotinia</taxon>
    </lineage>
</organism>
<protein>
    <submittedName>
        <fullName evidence="2">Uncharacterized protein</fullName>
    </submittedName>
</protein>
<gene>
    <name evidence="2" type="ORF">BOTCAL_0460g00090</name>
</gene>
<evidence type="ECO:0000313" key="2">
    <source>
        <dbReference type="EMBL" id="TEY39388.1"/>
    </source>
</evidence>
<evidence type="ECO:0000256" key="1">
    <source>
        <dbReference type="SAM" id="MobiDB-lite"/>
    </source>
</evidence>
<feature type="region of interest" description="Disordered" evidence="1">
    <location>
        <begin position="1"/>
        <end position="390"/>
    </location>
</feature>
<feature type="compositionally biased region" description="Basic and acidic residues" evidence="1">
    <location>
        <begin position="152"/>
        <end position="162"/>
    </location>
</feature>
<feature type="compositionally biased region" description="Polar residues" evidence="1">
    <location>
        <begin position="311"/>
        <end position="327"/>
    </location>
</feature>
<feature type="compositionally biased region" description="Basic and acidic residues" evidence="1">
    <location>
        <begin position="133"/>
        <end position="142"/>
    </location>
</feature>
<dbReference type="Proteomes" id="UP000297299">
    <property type="component" value="Unassembled WGS sequence"/>
</dbReference>
<comment type="caution">
    <text evidence="2">The sequence shown here is derived from an EMBL/GenBank/DDBJ whole genome shotgun (WGS) entry which is preliminary data.</text>
</comment>
<dbReference type="AlphaFoldDB" id="A0A4Y8CQH4"/>
<feature type="compositionally biased region" description="Polar residues" evidence="1">
    <location>
        <begin position="166"/>
        <end position="177"/>
    </location>
</feature>
<feature type="compositionally biased region" description="Basic and acidic residues" evidence="1">
    <location>
        <begin position="50"/>
        <end position="89"/>
    </location>
</feature>
<proteinExistence type="predicted"/>
<keyword evidence="3" id="KW-1185">Reference proteome</keyword>
<dbReference type="STRING" id="38488.A0A4Y8CQH4"/>
<sequence>MKNGDEHRKPNPHGGTKGDDGKYVYADSVDDDKRSQRSTQTKETLWDGQKGSERGNEEVIIEVRDTGKPPGSIKDDGRDGNKGKADNGRKANSGSHGFKDDEQTLVPDEEYYDSQKAEKGDGKKSALSSADKNQAHPLKDIQEDFEGSEELDLQRADAEGARRSKNSATFASDTTSMEPEKPKRRGEYTSKPVPRGAKVLSLPDGFARKPRPGDARVSWLDPKVKVDREKRARDWGYDKNDRAKSEVVPKHNARSAAPERRMAPPISASDMGPRASQNLYSGPALNPPSVDSNKPTEPVSANRKNDDRRANSSVRSNHTQESSSRGPTVSRAPEKEGYKIPVRMPQDQSSEESDQDNSKGEAGPTKSITRTIIYAKKLRVTPHPTLHQQS</sequence>